<evidence type="ECO:0000256" key="7">
    <source>
        <dbReference type="ARBA" id="ARBA00023065"/>
    </source>
</evidence>
<keyword evidence="9 12" id="KW-0407">Ion channel</keyword>
<evidence type="ECO:0000256" key="6">
    <source>
        <dbReference type="ARBA" id="ARBA00023053"/>
    </source>
</evidence>
<keyword evidence="5 12" id="KW-1133">Transmembrane helix</keyword>
<keyword evidence="3" id="KW-0997">Cell inner membrane</keyword>
<keyword evidence="2 12" id="KW-1003">Cell membrane</keyword>
<comment type="catalytic activity">
    <reaction evidence="11">
        <text>fluoride(in) = fluoride(out)</text>
        <dbReference type="Rhea" id="RHEA:76159"/>
        <dbReference type="ChEBI" id="CHEBI:17051"/>
    </reaction>
    <physiologicalReaction direction="left-to-right" evidence="11">
        <dbReference type="Rhea" id="RHEA:76160"/>
    </physiologicalReaction>
</comment>
<dbReference type="KEGG" id="gbi:PG2T_11160"/>
<feature type="transmembrane region" description="Helical" evidence="12">
    <location>
        <begin position="94"/>
        <end position="115"/>
    </location>
</feature>
<evidence type="ECO:0000256" key="5">
    <source>
        <dbReference type="ARBA" id="ARBA00022989"/>
    </source>
</evidence>
<dbReference type="InterPro" id="IPR003691">
    <property type="entry name" value="FluC"/>
</dbReference>
<proteinExistence type="inferred from homology"/>
<evidence type="ECO:0000256" key="11">
    <source>
        <dbReference type="ARBA" id="ARBA00035585"/>
    </source>
</evidence>
<dbReference type="OrthoDB" id="9806299at2"/>
<evidence type="ECO:0000313" key="14">
    <source>
        <dbReference type="Proteomes" id="UP000092952"/>
    </source>
</evidence>
<dbReference type="NCBIfam" id="TIGR00494">
    <property type="entry name" value="crcB"/>
    <property type="match status" value="1"/>
</dbReference>
<dbReference type="PANTHER" id="PTHR28259">
    <property type="entry name" value="FLUORIDE EXPORT PROTEIN 1-RELATED"/>
    <property type="match status" value="1"/>
</dbReference>
<evidence type="ECO:0000256" key="12">
    <source>
        <dbReference type="HAMAP-Rule" id="MF_00454"/>
    </source>
</evidence>
<comment type="subcellular location">
    <subcellularLocation>
        <location evidence="1 12">Cell membrane</location>
        <topology evidence="1 12">Multi-pass membrane protein</topology>
    </subcellularLocation>
</comment>
<dbReference type="EMBL" id="CP014671">
    <property type="protein sequence ID" value="ANX05616.1"/>
    <property type="molecule type" value="Genomic_DNA"/>
</dbReference>
<dbReference type="GO" id="GO:0005886">
    <property type="term" value="C:plasma membrane"/>
    <property type="evidence" value="ECO:0007669"/>
    <property type="project" value="UniProtKB-SubCell"/>
</dbReference>
<dbReference type="Pfam" id="PF02537">
    <property type="entry name" value="CRCB"/>
    <property type="match status" value="1"/>
</dbReference>
<gene>
    <name evidence="12" type="primary">fluC</name>
    <name evidence="12" type="synonym">crcB</name>
    <name evidence="13" type="ORF">PG2T_11160</name>
</gene>
<comment type="similarity">
    <text evidence="10 12">Belongs to the fluoride channel Fluc/FEX (TC 1.A.43) family.</text>
</comment>
<dbReference type="PANTHER" id="PTHR28259:SF1">
    <property type="entry name" value="FLUORIDE EXPORT PROTEIN 1-RELATED"/>
    <property type="match status" value="1"/>
</dbReference>
<dbReference type="HAMAP" id="MF_00454">
    <property type="entry name" value="FluC"/>
    <property type="match status" value="1"/>
</dbReference>
<feature type="transmembrane region" description="Helical" evidence="12">
    <location>
        <begin position="31"/>
        <end position="53"/>
    </location>
</feature>
<sequence length="119" mass="12119">MLAAVALGGALGSVARYLAVNGLATWLGRAFPYGTLAVNVVGSFLMGLALALLVQRGLLGEPWRAGLMVGVLGGFTTFSAFAGETLLLAQQRPAVALLNIGLHLTLCLLAVWAGARVAG</sequence>
<keyword evidence="7 12" id="KW-0406">Ion transport</keyword>
<evidence type="ECO:0000256" key="2">
    <source>
        <dbReference type="ARBA" id="ARBA00022475"/>
    </source>
</evidence>
<dbReference type="AlphaFoldDB" id="A0A1B1YY04"/>
<keyword evidence="12" id="KW-0813">Transport</keyword>
<keyword evidence="6 12" id="KW-0915">Sodium</keyword>
<evidence type="ECO:0000256" key="9">
    <source>
        <dbReference type="ARBA" id="ARBA00023303"/>
    </source>
</evidence>
<evidence type="ECO:0000256" key="4">
    <source>
        <dbReference type="ARBA" id="ARBA00022692"/>
    </source>
</evidence>
<accession>A0A1B1YY04</accession>
<evidence type="ECO:0000256" key="10">
    <source>
        <dbReference type="ARBA" id="ARBA00035120"/>
    </source>
</evidence>
<dbReference type="STRING" id="1810504.PG2T_11160"/>
<evidence type="ECO:0000256" key="3">
    <source>
        <dbReference type="ARBA" id="ARBA00022519"/>
    </source>
</evidence>
<dbReference type="FunCoup" id="A0A1B1YY04">
    <property type="interactions" value="286"/>
</dbReference>
<protein>
    <recommendedName>
        <fullName evidence="12">Fluoride-specific ion channel FluC</fullName>
    </recommendedName>
</protein>
<keyword evidence="4 12" id="KW-0812">Transmembrane</keyword>
<dbReference type="Proteomes" id="UP000092952">
    <property type="component" value="Chromosome"/>
</dbReference>
<keyword evidence="8 12" id="KW-0472">Membrane</keyword>
<organism evidence="13 14">
    <name type="scientific">Immundisolibacter cernigliae</name>
    <dbReference type="NCBI Taxonomy" id="1810504"/>
    <lineage>
        <taxon>Bacteria</taxon>
        <taxon>Pseudomonadati</taxon>
        <taxon>Pseudomonadota</taxon>
        <taxon>Gammaproteobacteria</taxon>
        <taxon>Immundisolibacterales</taxon>
        <taxon>Immundisolibacteraceae</taxon>
        <taxon>Immundisolibacter</taxon>
    </lineage>
</organism>
<reference evidence="14" key="1">
    <citation type="submission" date="2016-03" db="EMBL/GenBank/DDBJ databases">
        <title>Complete genome sequence of Solimmundus cernigliae, representing a novel lineage of polycyclic aromatic hydrocarbon degraders within the Gammaproteobacteria.</title>
        <authorList>
            <person name="Singleton D.R."/>
            <person name="Dickey A.N."/>
            <person name="Scholl E.H."/>
            <person name="Wright F.A."/>
            <person name="Aitken M.D."/>
        </authorList>
    </citation>
    <scope>NUCLEOTIDE SEQUENCE [LARGE SCALE GENOMIC DNA]</scope>
    <source>
        <strain evidence="14">TR3.2</strain>
    </source>
</reference>
<evidence type="ECO:0000256" key="8">
    <source>
        <dbReference type="ARBA" id="ARBA00023136"/>
    </source>
</evidence>
<evidence type="ECO:0000256" key="1">
    <source>
        <dbReference type="ARBA" id="ARBA00004651"/>
    </source>
</evidence>
<feature type="binding site" evidence="12">
    <location>
        <position position="73"/>
    </location>
    <ligand>
        <name>Na(+)</name>
        <dbReference type="ChEBI" id="CHEBI:29101"/>
        <note>structural</note>
    </ligand>
</feature>
<dbReference type="InParanoid" id="A0A1B1YY04"/>
<evidence type="ECO:0000313" key="13">
    <source>
        <dbReference type="EMBL" id="ANX05616.1"/>
    </source>
</evidence>
<name>A0A1B1YY04_9GAMM</name>
<dbReference type="GO" id="GO:0062054">
    <property type="term" value="F:fluoride channel activity"/>
    <property type="evidence" value="ECO:0007669"/>
    <property type="project" value="UniProtKB-UniRule"/>
</dbReference>
<dbReference type="GO" id="GO:0140114">
    <property type="term" value="P:cellular detoxification of fluoride"/>
    <property type="evidence" value="ECO:0007669"/>
    <property type="project" value="UniProtKB-UniRule"/>
</dbReference>
<comment type="function">
    <text evidence="12">Fluoride-specific ion channel. Important for reducing fluoride concentration in the cell, thus reducing its toxicity.</text>
</comment>
<comment type="activity regulation">
    <text evidence="12">Na(+) is not transported, but it plays an essential structural role and its presence is essential for fluoride channel function.</text>
</comment>
<feature type="binding site" evidence="12">
    <location>
        <position position="76"/>
    </location>
    <ligand>
        <name>Na(+)</name>
        <dbReference type="ChEBI" id="CHEBI:29101"/>
        <note>structural</note>
    </ligand>
</feature>
<keyword evidence="12" id="KW-0479">Metal-binding</keyword>
<feature type="transmembrane region" description="Helical" evidence="12">
    <location>
        <begin position="65"/>
        <end position="82"/>
    </location>
</feature>
<keyword evidence="14" id="KW-1185">Reference proteome</keyword>
<dbReference type="GO" id="GO:0046872">
    <property type="term" value="F:metal ion binding"/>
    <property type="evidence" value="ECO:0007669"/>
    <property type="project" value="UniProtKB-KW"/>
</dbReference>